<keyword evidence="6" id="KW-0812">Transmembrane</keyword>
<gene>
    <name evidence="16" type="ORF">PHJA_002955100</name>
</gene>
<evidence type="ECO:0000256" key="7">
    <source>
        <dbReference type="ARBA" id="ARBA00022723"/>
    </source>
</evidence>
<dbReference type="InterPro" id="IPR053238">
    <property type="entry name" value="RING-H2_zinc_finger"/>
</dbReference>
<keyword evidence="9" id="KW-0833">Ubl conjugation pathway</keyword>
<keyword evidence="5" id="KW-0808">Transferase</keyword>
<evidence type="ECO:0000256" key="12">
    <source>
        <dbReference type="ARBA" id="ARBA00023136"/>
    </source>
</evidence>
<comment type="subcellular location">
    <subcellularLocation>
        <location evidence="2">Membrane</location>
        <topology evidence="2">Single-pass membrane protein</topology>
    </subcellularLocation>
</comment>
<dbReference type="GO" id="GO:0016020">
    <property type="term" value="C:membrane"/>
    <property type="evidence" value="ECO:0007669"/>
    <property type="project" value="UniProtKB-SubCell"/>
</dbReference>
<dbReference type="PROSITE" id="PS50089">
    <property type="entry name" value="ZF_RING_2"/>
    <property type="match status" value="1"/>
</dbReference>
<dbReference type="FunFam" id="3.30.40.10:FF:000187">
    <property type="entry name" value="E3 ubiquitin-protein ligase ATL6"/>
    <property type="match status" value="1"/>
</dbReference>
<keyword evidence="10" id="KW-0862">Zinc</keyword>
<keyword evidence="12" id="KW-0472">Membrane</keyword>
<dbReference type="Gene3D" id="3.30.40.10">
    <property type="entry name" value="Zinc/RING finger domain, C3HC4 (zinc finger)"/>
    <property type="match status" value="1"/>
</dbReference>
<dbReference type="SMART" id="SM00184">
    <property type="entry name" value="RING"/>
    <property type="match status" value="1"/>
</dbReference>
<evidence type="ECO:0000256" key="8">
    <source>
        <dbReference type="ARBA" id="ARBA00022771"/>
    </source>
</evidence>
<dbReference type="OrthoDB" id="8062037at2759"/>
<dbReference type="EMBL" id="BMAC01003081">
    <property type="protein sequence ID" value="GFQ08111.1"/>
    <property type="molecule type" value="Genomic_DNA"/>
</dbReference>
<proteinExistence type="inferred from homology"/>
<dbReference type="GO" id="GO:0008270">
    <property type="term" value="F:zinc ion binding"/>
    <property type="evidence" value="ECO:0007669"/>
    <property type="project" value="UniProtKB-KW"/>
</dbReference>
<reference evidence="16" key="1">
    <citation type="submission" date="2020-07" db="EMBL/GenBank/DDBJ databases">
        <title>Ethylene signaling mediates host invasion by parasitic plants.</title>
        <authorList>
            <person name="Yoshida S."/>
        </authorList>
    </citation>
    <scope>NUCLEOTIDE SEQUENCE</scope>
    <source>
        <strain evidence="16">Okayama</strain>
    </source>
</reference>
<evidence type="ECO:0000256" key="1">
    <source>
        <dbReference type="ARBA" id="ARBA00000900"/>
    </source>
</evidence>
<keyword evidence="11" id="KW-1133">Transmembrane helix</keyword>
<accession>A0A830D7Q6</accession>
<evidence type="ECO:0000256" key="9">
    <source>
        <dbReference type="ARBA" id="ARBA00022786"/>
    </source>
</evidence>
<keyword evidence="8 14" id="KW-0863">Zinc-finger</keyword>
<dbReference type="PANTHER" id="PTHR14155:SF592">
    <property type="entry name" value="RING-H2 FINGER PROTEIN ATL57"/>
    <property type="match status" value="1"/>
</dbReference>
<evidence type="ECO:0000313" key="16">
    <source>
        <dbReference type="EMBL" id="GFQ08111.1"/>
    </source>
</evidence>
<evidence type="ECO:0000256" key="14">
    <source>
        <dbReference type="PROSITE-ProRule" id="PRU00175"/>
    </source>
</evidence>
<dbReference type="CDD" id="cd16461">
    <property type="entry name" value="RING-H2_EL5-like"/>
    <property type="match status" value="1"/>
</dbReference>
<keyword evidence="7" id="KW-0479">Metal-binding</keyword>
<evidence type="ECO:0000313" key="17">
    <source>
        <dbReference type="Proteomes" id="UP000653305"/>
    </source>
</evidence>
<keyword evidence="17" id="KW-1185">Reference proteome</keyword>
<dbReference type="InterPro" id="IPR013083">
    <property type="entry name" value="Znf_RING/FYVE/PHD"/>
</dbReference>
<dbReference type="GO" id="GO:0061630">
    <property type="term" value="F:ubiquitin protein ligase activity"/>
    <property type="evidence" value="ECO:0007669"/>
    <property type="project" value="UniProtKB-EC"/>
</dbReference>
<evidence type="ECO:0000256" key="5">
    <source>
        <dbReference type="ARBA" id="ARBA00022679"/>
    </source>
</evidence>
<dbReference type="InterPro" id="IPR001841">
    <property type="entry name" value="Znf_RING"/>
</dbReference>
<dbReference type="Proteomes" id="UP000653305">
    <property type="component" value="Unassembled WGS sequence"/>
</dbReference>
<evidence type="ECO:0000256" key="13">
    <source>
        <dbReference type="ARBA" id="ARBA00024209"/>
    </source>
</evidence>
<comment type="caution">
    <text evidence="16">The sequence shown here is derived from an EMBL/GenBank/DDBJ whole genome shotgun (WGS) entry which is preliminary data.</text>
</comment>
<dbReference type="EC" id="2.3.2.27" evidence="4"/>
<evidence type="ECO:0000256" key="6">
    <source>
        <dbReference type="ARBA" id="ARBA00022692"/>
    </source>
</evidence>
<feature type="domain" description="RING-type" evidence="15">
    <location>
        <begin position="71"/>
        <end position="113"/>
    </location>
</feature>
<evidence type="ECO:0000259" key="15">
    <source>
        <dbReference type="PROSITE" id="PS50089"/>
    </source>
</evidence>
<name>A0A830D7Q6_9LAMI</name>
<evidence type="ECO:0000256" key="11">
    <source>
        <dbReference type="ARBA" id="ARBA00022989"/>
    </source>
</evidence>
<dbReference type="Pfam" id="PF13639">
    <property type="entry name" value="zf-RING_2"/>
    <property type="match status" value="1"/>
</dbReference>
<sequence>MALTVVVLLTALFFMGFFSVYIRRLNAASAAAGPSPPSAAVASRGRPPAPVGSLPLVAYGRAAKHRMIDDCPICLSEFEERETVKLIPYCGHVFHAWCIDTWLSSHVTCPLCRSSQLFKRADEAEGLFGCDAAAHV</sequence>
<evidence type="ECO:0000256" key="3">
    <source>
        <dbReference type="ARBA" id="ARBA00004906"/>
    </source>
</evidence>
<organism evidence="16 17">
    <name type="scientific">Phtheirospermum japonicum</name>
    <dbReference type="NCBI Taxonomy" id="374723"/>
    <lineage>
        <taxon>Eukaryota</taxon>
        <taxon>Viridiplantae</taxon>
        <taxon>Streptophyta</taxon>
        <taxon>Embryophyta</taxon>
        <taxon>Tracheophyta</taxon>
        <taxon>Spermatophyta</taxon>
        <taxon>Magnoliopsida</taxon>
        <taxon>eudicotyledons</taxon>
        <taxon>Gunneridae</taxon>
        <taxon>Pentapetalae</taxon>
        <taxon>asterids</taxon>
        <taxon>lamiids</taxon>
        <taxon>Lamiales</taxon>
        <taxon>Orobanchaceae</taxon>
        <taxon>Orobanchaceae incertae sedis</taxon>
        <taxon>Phtheirospermum</taxon>
    </lineage>
</organism>
<comment type="catalytic activity">
    <reaction evidence="1">
        <text>S-ubiquitinyl-[E2 ubiquitin-conjugating enzyme]-L-cysteine + [acceptor protein]-L-lysine = [E2 ubiquitin-conjugating enzyme]-L-cysteine + N(6)-ubiquitinyl-[acceptor protein]-L-lysine.</text>
        <dbReference type="EC" id="2.3.2.27"/>
    </reaction>
</comment>
<evidence type="ECO:0000256" key="10">
    <source>
        <dbReference type="ARBA" id="ARBA00022833"/>
    </source>
</evidence>
<dbReference type="PANTHER" id="PTHR14155">
    <property type="entry name" value="RING FINGER DOMAIN-CONTAINING"/>
    <property type="match status" value="1"/>
</dbReference>
<comment type="pathway">
    <text evidence="3">Protein modification; protein ubiquitination.</text>
</comment>
<evidence type="ECO:0000256" key="4">
    <source>
        <dbReference type="ARBA" id="ARBA00012483"/>
    </source>
</evidence>
<evidence type="ECO:0000256" key="2">
    <source>
        <dbReference type="ARBA" id="ARBA00004167"/>
    </source>
</evidence>
<dbReference type="SUPFAM" id="SSF57850">
    <property type="entry name" value="RING/U-box"/>
    <property type="match status" value="1"/>
</dbReference>
<dbReference type="AlphaFoldDB" id="A0A830D7Q6"/>
<protein>
    <recommendedName>
        <fullName evidence="4">RING-type E3 ubiquitin transferase</fullName>
        <ecNumber evidence="4">2.3.2.27</ecNumber>
    </recommendedName>
</protein>
<comment type="similarity">
    <text evidence="13">Belongs to the RING-type zinc finger family. ATL subfamily.</text>
</comment>